<dbReference type="Proteomes" id="UP000198561">
    <property type="component" value="Unassembled WGS sequence"/>
</dbReference>
<evidence type="ECO:0000313" key="13">
    <source>
        <dbReference type="EMBL" id="SEH34487.1"/>
    </source>
</evidence>
<protein>
    <recommendedName>
        <fullName evidence="11">Probable nicotinate-nucleotide adenylyltransferase</fullName>
        <ecNumber evidence="11">2.7.7.18</ecNumber>
    </recommendedName>
    <alternativeName>
        <fullName evidence="11">Deamido-NAD(+) diphosphorylase</fullName>
    </alternativeName>
    <alternativeName>
        <fullName evidence="11">Deamido-NAD(+) pyrophosphorylase</fullName>
    </alternativeName>
    <alternativeName>
        <fullName evidence="11">Nicotinate mononucleotide adenylyltransferase</fullName>
        <shortName evidence="11">NaMN adenylyltransferase</shortName>
    </alternativeName>
</protein>
<dbReference type="STRING" id="680127.SAMN05421593_2566"/>
<evidence type="ECO:0000256" key="4">
    <source>
        <dbReference type="ARBA" id="ARBA00022642"/>
    </source>
</evidence>
<evidence type="ECO:0000256" key="8">
    <source>
        <dbReference type="ARBA" id="ARBA00022840"/>
    </source>
</evidence>
<evidence type="ECO:0000256" key="3">
    <source>
        <dbReference type="ARBA" id="ARBA00009014"/>
    </source>
</evidence>
<keyword evidence="4 11" id="KW-0662">Pyridine nucleotide biosynthesis</keyword>
<gene>
    <name evidence="11" type="primary">nadD</name>
    <name evidence="13" type="ORF">SAMN05421593_2566</name>
</gene>
<dbReference type="InterPro" id="IPR014729">
    <property type="entry name" value="Rossmann-like_a/b/a_fold"/>
</dbReference>
<dbReference type="NCBIfam" id="TIGR00482">
    <property type="entry name" value="nicotinate (nicotinamide) nucleotide adenylyltransferase"/>
    <property type="match status" value="1"/>
</dbReference>
<evidence type="ECO:0000256" key="6">
    <source>
        <dbReference type="ARBA" id="ARBA00022695"/>
    </source>
</evidence>
<evidence type="ECO:0000256" key="5">
    <source>
        <dbReference type="ARBA" id="ARBA00022679"/>
    </source>
</evidence>
<dbReference type="GO" id="GO:0004515">
    <property type="term" value="F:nicotinate-nucleotide adenylyltransferase activity"/>
    <property type="evidence" value="ECO:0007669"/>
    <property type="project" value="UniProtKB-UniRule"/>
</dbReference>
<keyword evidence="7 11" id="KW-0547">Nucleotide-binding</keyword>
<evidence type="ECO:0000256" key="7">
    <source>
        <dbReference type="ARBA" id="ARBA00022741"/>
    </source>
</evidence>
<dbReference type="CDD" id="cd02165">
    <property type="entry name" value="NMNAT"/>
    <property type="match status" value="1"/>
</dbReference>
<feature type="domain" description="Cytidyltransferase-like" evidence="12">
    <location>
        <begin position="36"/>
        <end position="197"/>
    </location>
</feature>
<dbReference type="GO" id="GO:0009435">
    <property type="term" value="P:NAD+ biosynthetic process"/>
    <property type="evidence" value="ECO:0007669"/>
    <property type="project" value="UniProtKB-UniRule"/>
</dbReference>
<dbReference type="NCBIfam" id="TIGR00125">
    <property type="entry name" value="cyt_tran_rel"/>
    <property type="match status" value="1"/>
</dbReference>
<dbReference type="AlphaFoldDB" id="A0A1H6HF65"/>
<dbReference type="EC" id="2.7.7.18" evidence="11"/>
<dbReference type="Gene3D" id="3.40.50.620">
    <property type="entry name" value="HUPs"/>
    <property type="match status" value="1"/>
</dbReference>
<dbReference type="PANTHER" id="PTHR39321">
    <property type="entry name" value="NICOTINATE-NUCLEOTIDE ADENYLYLTRANSFERASE-RELATED"/>
    <property type="match status" value="1"/>
</dbReference>
<comment type="function">
    <text evidence="1 11">Catalyzes the reversible adenylation of nicotinate mononucleotide (NaMN) to nicotinic acid adenine dinucleotide (NaAD).</text>
</comment>
<evidence type="ECO:0000256" key="2">
    <source>
        <dbReference type="ARBA" id="ARBA00005019"/>
    </source>
</evidence>
<reference evidence="13 14" key="1">
    <citation type="submission" date="2016-10" db="EMBL/GenBank/DDBJ databases">
        <authorList>
            <person name="de Groot N.N."/>
        </authorList>
    </citation>
    <scope>NUCLEOTIDE SEQUENCE [LARGE SCALE GENOMIC DNA]</scope>
    <source>
        <strain evidence="13 14">DSM 23031</strain>
    </source>
</reference>
<evidence type="ECO:0000256" key="11">
    <source>
        <dbReference type="HAMAP-Rule" id="MF_00244"/>
    </source>
</evidence>
<name>A0A1H6HF65_CHRCI</name>
<keyword evidence="9 11" id="KW-0520">NAD</keyword>
<evidence type="ECO:0000259" key="12">
    <source>
        <dbReference type="Pfam" id="PF01467"/>
    </source>
</evidence>
<evidence type="ECO:0000256" key="1">
    <source>
        <dbReference type="ARBA" id="ARBA00002324"/>
    </source>
</evidence>
<comment type="similarity">
    <text evidence="3 11">Belongs to the NadD family.</text>
</comment>
<evidence type="ECO:0000313" key="14">
    <source>
        <dbReference type="Proteomes" id="UP000198561"/>
    </source>
</evidence>
<keyword evidence="5 11" id="KW-0808">Transferase</keyword>
<sequence length="224" mass="26238">MQDSGNNRLNRIWIFQTTATRYLLPITKQKMKKIGLFFGSFNPIHIGHLILANYILENSDMDELWFVVSPQNPFKDKKSLLKDHNRLDMVQLAVKNYPNMRASNVEFSLPVPSYTIDTLTYLHEKYPDYSFSLIMGEDNLKSLHKWKNSDILIKNHHIIVYPRVFEGEKKDSEYLQHDNISLIKAPVIELSATEIRNMIRDGKNVRPMLPPEVFEYLDGSSFYQ</sequence>
<evidence type="ECO:0000256" key="9">
    <source>
        <dbReference type="ARBA" id="ARBA00023027"/>
    </source>
</evidence>
<dbReference type="HAMAP" id="MF_00244">
    <property type="entry name" value="NaMN_adenylyltr"/>
    <property type="match status" value="1"/>
</dbReference>
<dbReference type="UniPathway" id="UPA00253">
    <property type="reaction ID" value="UER00332"/>
</dbReference>
<accession>A0A1H6HF65</accession>
<comment type="pathway">
    <text evidence="2 11">Cofactor biosynthesis; NAD(+) biosynthesis; deamido-NAD(+) from nicotinate D-ribonucleotide: step 1/1.</text>
</comment>
<evidence type="ECO:0000256" key="10">
    <source>
        <dbReference type="ARBA" id="ARBA00048721"/>
    </source>
</evidence>
<comment type="catalytic activity">
    <reaction evidence="10 11">
        <text>nicotinate beta-D-ribonucleotide + ATP + H(+) = deamido-NAD(+) + diphosphate</text>
        <dbReference type="Rhea" id="RHEA:22860"/>
        <dbReference type="ChEBI" id="CHEBI:15378"/>
        <dbReference type="ChEBI" id="CHEBI:30616"/>
        <dbReference type="ChEBI" id="CHEBI:33019"/>
        <dbReference type="ChEBI" id="CHEBI:57502"/>
        <dbReference type="ChEBI" id="CHEBI:58437"/>
        <dbReference type="EC" id="2.7.7.18"/>
    </reaction>
</comment>
<keyword evidence="8 11" id="KW-0067">ATP-binding</keyword>
<dbReference type="SUPFAM" id="SSF52374">
    <property type="entry name" value="Nucleotidylyl transferase"/>
    <property type="match status" value="1"/>
</dbReference>
<dbReference type="Pfam" id="PF01467">
    <property type="entry name" value="CTP_transf_like"/>
    <property type="match status" value="1"/>
</dbReference>
<dbReference type="EMBL" id="FNWQ01000003">
    <property type="protein sequence ID" value="SEH34487.1"/>
    <property type="molecule type" value="Genomic_DNA"/>
</dbReference>
<dbReference type="PANTHER" id="PTHR39321:SF3">
    <property type="entry name" value="PHOSPHOPANTETHEINE ADENYLYLTRANSFERASE"/>
    <property type="match status" value="1"/>
</dbReference>
<proteinExistence type="inferred from homology"/>
<dbReference type="InterPro" id="IPR004821">
    <property type="entry name" value="Cyt_trans-like"/>
</dbReference>
<keyword evidence="6 11" id="KW-0548">Nucleotidyltransferase</keyword>
<dbReference type="InterPro" id="IPR005248">
    <property type="entry name" value="NadD/NMNAT"/>
</dbReference>
<dbReference type="GO" id="GO:0005524">
    <property type="term" value="F:ATP binding"/>
    <property type="evidence" value="ECO:0007669"/>
    <property type="project" value="UniProtKB-KW"/>
</dbReference>
<organism evidence="13 14">
    <name type="scientific">Chryseobacterium culicis</name>
    <dbReference type="NCBI Taxonomy" id="680127"/>
    <lineage>
        <taxon>Bacteria</taxon>
        <taxon>Pseudomonadati</taxon>
        <taxon>Bacteroidota</taxon>
        <taxon>Flavobacteriia</taxon>
        <taxon>Flavobacteriales</taxon>
        <taxon>Weeksellaceae</taxon>
        <taxon>Chryseobacterium group</taxon>
        <taxon>Chryseobacterium</taxon>
    </lineage>
</organism>